<dbReference type="AlphaFoldDB" id="A0AAP0L5D4"/>
<dbReference type="Proteomes" id="UP001420932">
    <property type="component" value="Unassembled WGS sequence"/>
</dbReference>
<evidence type="ECO:0000256" key="1">
    <source>
        <dbReference type="SAM" id="MobiDB-lite"/>
    </source>
</evidence>
<proteinExistence type="predicted"/>
<accession>A0AAP0L5D4</accession>
<reference evidence="2 3" key="1">
    <citation type="submission" date="2024-01" db="EMBL/GenBank/DDBJ databases">
        <title>Genome assemblies of Stephania.</title>
        <authorList>
            <person name="Yang L."/>
        </authorList>
    </citation>
    <scope>NUCLEOTIDE SEQUENCE [LARGE SCALE GENOMIC DNA]</scope>
    <source>
        <strain evidence="2">YNDBR</strain>
        <tissue evidence="2">Leaf</tissue>
    </source>
</reference>
<dbReference type="EMBL" id="JBBNAF010000002">
    <property type="protein sequence ID" value="KAK9163440.1"/>
    <property type="molecule type" value="Genomic_DNA"/>
</dbReference>
<protein>
    <submittedName>
        <fullName evidence="2">Uncharacterized protein</fullName>
    </submittedName>
</protein>
<evidence type="ECO:0000313" key="2">
    <source>
        <dbReference type="EMBL" id="KAK9163440.1"/>
    </source>
</evidence>
<name>A0AAP0L5D4_9MAGN</name>
<comment type="caution">
    <text evidence="2">The sequence shown here is derived from an EMBL/GenBank/DDBJ whole genome shotgun (WGS) entry which is preliminary data.</text>
</comment>
<keyword evidence="3" id="KW-1185">Reference proteome</keyword>
<organism evidence="2 3">
    <name type="scientific">Stephania yunnanensis</name>
    <dbReference type="NCBI Taxonomy" id="152371"/>
    <lineage>
        <taxon>Eukaryota</taxon>
        <taxon>Viridiplantae</taxon>
        <taxon>Streptophyta</taxon>
        <taxon>Embryophyta</taxon>
        <taxon>Tracheophyta</taxon>
        <taxon>Spermatophyta</taxon>
        <taxon>Magnoliopsida</taxon>
        <taxon>Ranunculales</taxon>
        <taxon>Menispermaceae</taxon>
        <taxon>Menispermoideae</taxon>
        <taxon>Cissampelideae</taxon>
        <taxon>Stephania</taxon>
    </lineage>
</organism>
<gene>
    <name evidence="2" type="ORF">Syun_004342</name>
</gene>
<feature type="region of interest" description="Disordered" evidence="1">
    <location>
        <begin position="137"/>
        <end position="158"/>
    </location>
</feature>
<sequence length="172" mass="19475">MRELYHAELGVHELEEMVCHADVDMDDREAMMRYNVMTTVRGHKSGMDDLHVAIRGYNVMSTDHPDGHVHHLVARQSTSCYAFVLVHRGEARTTAVSVCESRSRRRGDPKLSQRIFKASSGGEEKGLRWRKRWPTATEMRGGGENGWNPRWRKRGRGGALLGPMASAFTRGN</sequence>
<evidence type="ECO:0000313" key="3">
    <source>
        <dbReference type="Proteomes" id="UP001420932"/>
    </source>
</evidence>